<dbReference type="OrthoDB" id="3218170at2"/>
<evidence type="ECO:0000256" key="1">
    <source>
        <dbReference type="ARBA" id="ARBA00023122"/>
    </source>
</evidence>
<dbReference type="InterPro" id="IPR051257">
    <property type="entry name" value="Diverse_CBS-Domain"/>
</dbReference>
<evidence type="ECO:0000256" key="2">
    <source>
        <dbReference type="PROSITE-ProRule" id="PRU00703"/>
    </source>
</evidence>
<proteinExistence type="predicted"/>
<dbReference type="Gene3D" id="3.10.580.10">
    <property type="entry name" value="CBS-domain"/>
    <property type="match status" value="2"/>
</dbReference>
<accession>A0A6H9ZCH7</accession>
<keyword evidence="1 2" id="KW-0129">CBS domain</keyword>
<dbReference type="SUPFAM" id="SSF54631">
    <property type="entry name" value="CBS-domain pair"/>
    <property type="match status" value="1"/>
</dbReference>
<feature type="domain" description="CBS" evidence="4">
    <location>
        <begin position="16"/>
        <end position="72"/>
    </location>
</feature>
<feature type="region of interest" description="Disordered" evidence="3">
    <location>
        <begin position="135"/>
        <end position="180"/>
    </location>
</feature>
<protein>
    <submittedName>
        <fullName evidence="5">CBS domain-containing protein</fullName>
    </submittedName>
</protein>
<dbReference type="InterPro" id="IPR000644">
    <property type="entry name" value="CBS_dom"/>
</dbReference>
<evidence type="ECO:0000256" key="3">
    <source>
        <dbReference type="SAM" id="MobiDB-lite"/>
    </source>
</evidence>
<dbReference type="SMART" id="SM00116">
    <property type="entry name" value="CBS"/>
    <property type="match status" value="2"/>
</dbReference>
<keyword evidence="6" id="KW-1185">Reference proteome</keyword>
<feature type="domain" description="CBS" evidence="4">
    <location>
        <begin position="81"/>
        <end position="144"/>
    </location>
</feature>
<evidence type="ECO:0000313" key="5">
    <source>
        <dbReference type="EMBL" id="KAB2352259.1"/>
    </source>
</evidence>
<dbReference type="PROSITE" id="PS51371">
    <property type="entry name" value="CBS"/>
    <property type="match status" value="2"/>
</dbReference>
<dbReference type="Pfam" id="PF00571">
    <property type="entry name" value="CBS"/>
    <property type="match status" value="2"/>
</dbReference>
<dbReference type="AlphaFoldDB" id="A0A6H9ZCH7"/>
<dbReference type="PANTHER" id="PTHR43080">
    <property type="entry name" value="CBS DOMAIN-CONTAINING PROTEIN CBSX3, MITOCHONDRIAL"/>
    <property type="match status" value="1"/>
</dbReference>
<dbReference type="RefSeq" id="WP_151556898.1">
    <property type="nucleotide sequence ID" value="NZ_WBMT01000001.1"/>
</dbReference>
<comment type="caution">
    <text evidence="5">The sequence shown here is derived from an EMBL/GenBank/DDBJ whole genome shotgun (WGS) entry which is preliminary data.</text>
</comment>
<dbReference type="InterPro" id="IPR046342">
    <property type="entry name" value="CBS_dom_sf"/>
</dbReference>
<sequence length="180" mass="19473">MNARTPLEARTVAQVMTTDLLTITPEESVLMAWELMCQARIHHLPVVSAEGSFMGVVDAQILMATWESAGPGRARRPVRDLLPGSPLLAVLADDPIPTAARAMLSANTDYVAVIDDDRTLIGLLTAHDLINALAGGPTPQPHPRPSMPSLYRMEPVLPKHRPAERPEAMAHPSRTVISPD</sequence>
<evidence type="ECO:0000313" key="6">
    <source>
        <dbReference type="Proteomes" id="UP000468735"/>
    </source>
</evidence>
<dbReference type="EMBL" id="WBMT01000001">
    <property type="protein sequence ID" value="KAB2352259.1"/>
    <property type="molecule type" value="Genomic_DNA"/>
</dbReference>
<dbReference type="PANTHER" id="PTHR43080:SF2">
    <property type="entry name" value="CBS DOMAIN-CONTAINING PROTEIN"/>
    <property type="match status" value="1"/>
</dbReference>
<name>A0A6H9ZCH7_9ACTN</name>
<dbReference type="CDD" id="cd02205">
    <property type="entry name" value="CBS_pair_SF"/>
    <property type="match status" value="1"/>
</dbReference>
<evidence type="ECO:0000259" key="4">
    <source>
        <dbReference type="PROSITE" id="PS51371"/>
    </source>
</evidence>
<organism evidence="5 6">
    <name type="scientific">Actinomadura rudentiformis</name>
    <dbReference type="NCBI Taxonomy" id="359158"/>
    <lineage>
        <taxon>Bacteria</taxon>
        <taxon>Bacillati</taxon>
        <taxon>Actinomycetota</taxon>
        <taxon>Actinomycetes</taxon>
        <taxon>Streptosporangiales</taxon>
        <taxon>Thermomonosporaceae</taxon>
        <taxon>Actinomadura</taxon>
    </lineage>
</organism>
<dbReference type="Proteomes" id="UP000468735">
    <property type="component" value="Unassembled WGS sequence"/>
</dbReference>
<gene>
    <name evidence="5" type="ORF">F8566_00700</name>
</gene>
<reference evidence="5 6" key="1">
    <citation type="submission" date="2019-09" db="EMBL/GenBank/DDBJ databases">
        <title>Actinomadura physcomitrii sp. nov., a novel actinomycete isolated from moss [Physcomitrium sphaericum (Ludw) Fuernr].</title>
        <authorList>
            <person name="Zhuang X."/>
            <person name="Liu C."/>
        </authorList>
    </citation>
    <scope>NUCLEOTIDE SEQUENCE [LARGE SCALE GENOMIC DNA]</scope>
    <source>
        <strain evidence="5 6">HMC1</strain>
    </source>
</reference>